<evidence type="ECO:0008006" key="6">
    <source>
        <dbReference type="Google" id="ProtNLM"/>
    </source>
</evidence>
<dbReference type="PANTHER" id="PTHR15074">
    <property type="entry name" value="METHYL-CPG-BINDING PROTEIN"/>
    <property type="match status" value="1"/>
</dbReference>
<feature type="compositionally biased region" description="Low complexity" evidence="3">
    <location>
        <begin position="261"/>
        <end position="272"/>
    </location>
</feature>
<organism evidence="4 5">
    <name type="scientific">Phyllosticta citriasiana</name>
    <dbReference type="NCBI Taxonomy" id="595635"/>
    <lineage>
        <taxon>Eukaryota</taxon>
        <taxon>Fungi</taxon>
        <taxon>Dikarya</taxon>
        <taxon>Ascomycota</taxon>
        <taxon>Pezizomycotina</taxon>
        <taxon>Dothideomycetes</taxon>
        <taxon>Dothideomycetes incertae sedis</taxon>
        <taxon>Botryosphaeriales</taxon>
        <taxon>Phyllostictaceae</taxon>
        <taxon>Phyllosticta</taxon>
    </lineage>
</organism>
<feature type="compositionally biased region" description="Basic and acidic residues" evidence="3">
    <location>
        <begin position="17"/>
        <end position="34"/>
    </location>
</feature>
<keyword evidence="5" id="KW-1185">Reference proteome</keyword>
<dbReference type="Proteomes" id="UP001363622">
    <property type="component" value="Unassembled WGS sequence"/>
</dbReference>
<name>A0ABR1KUA4_9PEZI</name>
<comment type="subcellular location">
    <subcellularLocation>
        <location evidence="1">Nucleus</location>
    </subcellularLocation>
</comment>
<feature type="compositionally biased region" description="Pro residues" evidence="3">
    <location>
        <begin position="314"/>
        <end position="328"/>
    </location>
</feature>
<proteinExistence type="predicted"/>
<dbReference type="PANTHER" id="PTHR15074:SF5">
    <property type="entry name" value="5-METHYLCYTOSINE G_T MISMATCH-SPECIFIC DNA GLYCOSYLASE"/>
    <property type="match status" value="1"/>
</dbReference>
<feature type="compositionally biased region" description="Basic and acidic residues" evidence="3">
    <location>
        <begin position="47"/>
        <end position="60"/>
    </location>
</feature>
<dbReference type="InterPro" id="IPR045138">
    <property type="entry name" value="MeCP2/MBD4"/>
</dbReference>
<reference evidence="4 5" key="1">
    <citation type="submission" date="2024-04" db="EMBL/GenBank/DDBJ databases">
        <title>Phyllosticta paracitricarpa is synonymous to the EU quarantine fungus P. citricarpa based on phylogenomic analyses.</title>
        <authorList>
            <consortium name="Lawrence Berkeley National Laboratory"/>
            <person name="Van Ingen-Buijs V.A."/>
            <person name="Van Westerhoven A.C."/>
            <person name="Haridas S."/>
            <person name="Skiadas P."/>
            <person name="Martin F."/>
            <person name="Groenewald J.Z."/>
            <person name="Crous P.W."/>
            <person name="Seidl M.F."/>
        </authorList>
    </citation>
    <scope>NUCLEOTIDE SEQUENCE [LARGE SCALE GENOMIC DNA]</scope>
    <source>
        <strain evidence="4 5">CBS 123371</strain>
    </source>
</reference>
<evidence type="ECO:0000256" key="2">
    <source>
        <dbReference type="ARBA" id="ARBA00023242"/>
    </source>
</evidence>
<feature type="compositionally biased region" description="Polar residues" evidence="3">
    <location>
        <begin position="273"/>
        <end position="282"/>
    </location>
</feature>
<sequence length="863" mass="93162">MSSRDEEPARRRKHRHSDIDPSTRSRDKNPDRIRSSKTSHKKRPKSRDRLHDDSERDRPRSSRSHQSQSSMSLVPELNRRPAKASPYPEFSKAHSKESLEPDTSKSAVRTPITPDPTDLGKKTRNDRASPRSASAAARHAATAPPSPPLTADEPDLRRRGSGNSMRRSGGSTRSGRESGRASATGRRSADPESQREAGTKTSHSSLRKATAVDEESELSGSSKPSTAVRAKGTRSSNVIRSATDSDATSIAPDPPRVRKASNSSPSVVDSSPRTPNSTQQVYPSPDLGQKGTPMVEVFASPASRMSEQFSNNVAPPPPPPPPMMPPDIPRVDYLLTNGGLAHTVPKALVTASEHSSPNGVRPPPSETVQHIFAPFRSLLDDYTQVMSKSGSIAVATGYRSVARRLLDRLEAVFARNISSETCRCVMCCSNLDLHAPTEEDTGVSWGEILEFVSGRRELPAWPPFCIETDSAGLGISGMSQAAPMQKLDIDVPEEYREHYIKQSKKTKQAVQNWLASQPQFPSSPPQAVDDETLTFAMVTHLEPEKRPIFTALLQGKASIGGSRAGTPLNGSKPKSEILTKTALALQRLYRLESAPRDPECAIFLLNHPELHGVLATMAAISHGEWDILVSGRFDGFLWSGAEGPIPPPSYGTPSISASRGPSRGPTATPLSRTTTPFSAGAPSRGTTPFSPGARNGTPGLGSAFGRTTPGIPSSFGAPVQMDEEVEIATLAEVEREIYLGMEALEDAFEALHCKAELVRRALRERGAGLAIAAQARRGSEGIEVRLGTPASTAGGWNGQGWDTETDDGIDDTISELAPDDSASNISYNRRRRGGRQKERKTPAPVVEEDESDFTAEVTGRRRR</sequence>
<gene>
    <name evidence="4" type="ORF">IWZ03DRAFT_100618</name>
</gene>
<feature type="compositionally biased region" description="Basic residues" evidence="3">
    <location>
        <begin position="35"/>
        <end position="46"/>
    </location>
</feature>
<feature type="region of interest" description="Disordered" evidence="3">
    <location>
        <begin position="1"/>
        <end position="292"/>
    </location>
</feature>
<evidence type="ECO:0000313" key="5">
    <source>
        <dbReference type="Proteomes" id="UP001363622"/>
    </source>
</evidence>
<feature type="compositionally biased region" description="Basic and acidic residues" evidence="3">
    <location>
        <begin position="91"/>
        <end position="103"/>
    </location>
</feature>
<evidence type="ECO:0000313" key="4">
    <source>
        <dbReference type="EMBL" id="KAK7521749.1"/>
    </source>
</evidence>
<feature type="region of interest" description="Disordered" evidence="3">
    <location>
        <begin position="647"/>
        <end position="717"/>
    </location>
</feature>
<protein>
    <recommendedName>
        <fullName evidence="6">5-Methylcytosine G/T mismatch-specific DNA glycosylase</fullName>
    </recommendedName>
</protein>
<feature type="compositionally biased region" description="Low complexity" evidence="3">
    <location>
        <begin position="130"/>
        <end position="143"/>
    </location>
</feature>
<feature type="compositionally biased region" description="Basic and acidic residues" evidence="3">
    <location>
        <begin position="118"/>
        <end position="129"/>
    </location>
</feature>
<feature type="compositionally biased region" description="Polar residues" evidence="3">
    <location>
        <begin position="233"/>
        <end position="248"/>
    </location>
</feature>
<comment type="caution">
    <text evidence="4">The sequence shown here is derived from an EMBL/GenBank/DDBJ whole genome shotgun (WGS) entry which is preliminary data.</text>
</comment>
<feature type="compositionally biased region" description="Acidic residues" evidence="3">
    <location>
        <begin position="803"/>
        <end position="813"/>
    </location>
</feature>
<feature type="compositionally biased region" description="Low complexity" evidence="3">
    <location>
        <begin position="161"/>
        <end position="173"/>
    </location>
</feature>
<evidence type="ECO:0000256" key="3">
    <source>
        <dbReference type="SAM" id="MobiDB-lite"/>
    </source>
</evidence>
<feature type="region of interest" description="Disordered" evidence="3">
    <location>
        <begin position="305"/>
        <end position="331"/>
    </location>
</feature>
<feature type="region of interest" description="Disordered" evidence="3">
    <location>
        <begin position="787"/>
        <end position="863"/>
    </location>
</feature>
<keyword evidence="2" id="KW-0539">Nucleus</keyword>
<evidence type="ECO:0000256" key="1">
    <source>
        <dbReference type="ARBA" id="ARBA00004123"/>
    </source>
</evidence>
<feature type="compositionally biased region" description="Polar residues" evidence="3">
    <location>
        <begin position="668"/>
        <end position="677"/>
    </location>
</feature>
<feature type="compositionally biased region" description="Basic and acidic residues" evidence="3">
    <location>
        <begin position="187"/>
        <end position="198"/>
    </location>
</feature>
<dbReference type="EMBL" id="JBBPHU010000002">
    <property type="protein sequence ID" value="KAK7521749.1"/>
    <property type="molecule type" value="Genomic_DNA"/>
</dbReference>
<accession>A0ABR1KUA4</accession>